<feature type="signal peptide" evidence="1">
    <location>
        <begin position="1"/>
        <end position="19"/>
    </location>
</feature>
<reference evidence="2 3" key="1">
    <citation type="submission" date="2014-09" db="EMBL/GenBank/DDBJ databases">
        <title>Draft Genome Sequence of Draconibacterium sp. JN14CK-3.</title>
        <authorList>
            <person name="Dong C."/>
            <person name="Lai Q."/>
            <person name="Shao Z."/>
        </authorList>
    </citation>
    <scope>NUCLEOTIDE SEQUENCE [LARGE SCALE GENOMIC DNA]</scope>
    <source>
        <strain evidence="2 3">JN14CK-3</strain>
    </source>
</reference>
<dbReference type="RefSeq" id="WP_045032655.1">
    <property type="nucleotide sequence ID" value="NZ_JRHC01000005.1"/>
</dbReference>
<dbReference type="OrthoDB" id="5480566at2"/>
<evidence type="ECO:0000256" key="1">
    <source>
        <dbReference type="SAM" id="SignalP"/>
    </source>
</evidence>
<comment type="caution">
    <text evidence="2">The sequence shown here is derived from an EMBL/GenBank/DDBJ whole genome shotgun (WGS) entry which is preliminary data.</text>
</comment>
<organism evidence="2 3">
    <name type="scientific">Draconibacterium sediminis</name>
    <dbReference type="NCBI Taxonomy" id="1544798"/>
    <lineage>
        <taxon>Bacteria</taxon>
        <taxon>Pseudomonadati</taxon>
        <taxon>Bacteroidota</taxon>
        <taxon>Bacteroidia</taxon>
        <taxon>Marinilabiliales</taxon>
        <taxon>Prolixibacteraceae</taxon>
        <taxon>Draconibacterium</taxon>
    </lineage>
</organism>
<keyword evidence="1" id="KW-0732">Signal</keyword>
<keyword evidence="3" id="KW-1185">Reference proteome</keyword>
<dbReference type="STRING" id="1544798.LH29_19560"/>
<accession>A0A0D8J8A6</accession>
<proteinExistence type="predicted"/>
<protein>
    <submittedName>
        <fullName evidence="2">Uncharacterized protein</fullName>
    </submittedName>
</protein>
<evidence type="ECO:0000313" key="3">
    <source>
        <dbReference type="Proteomes" id="UP000032544"/>
    </source>
</evidence>
<sequence length="198" mass="22734">MKNILVTLILCLAVLKVFAQQTEKEFWLQDLKAYKTGLEEKHIDLYNRISKAEFDSELELIKSSIDNKTDFQLVMDLMRLTQKIGDGHTAISLSNVETHNFPFEIQQFGNDWRIVKIVQGFDHLLGTQLIAVDETPIAIAAQKVSEVAQFVENRHSAIIRTAQYFPISEVLFELKLIKQKDKASFILKATTVLFLQKH</sequence>
<dbReference type="AlphaFoldDB" id="A0A0D8J8A6"/>
<feature type="chain" id="PRO_5002331034" evidence="1">
    <location>
        <begin position="20"/>
        <end position="198"/>
    </location>
</feature>
<gene>
    <name evidence="2" type="ORF">LH29_19560</name>
</gene>
<dbReference type="Proteomes" id="UP000032544">
    <property type="component" value="Unassembled WGS sequence"/>
</dbReference>
<evidence type="ECO:0000313" key="2">
    <source>
        <dbReference type="EMBL" id="KJF42726.1"/>
    </source>
</evidence>
<dbReference type="EMBL" id="JRHC01000005">
    <property type="protein sequence ID" value="KJF42726.1"/>
    <property type="molecule type" value="Genomic_DNA"/>
</dbReference>
<name>A0A0D8J8A6_9BACT</name>